<protein>
    <submittedName>
        <fullName evidence="1">Uncharacterized protein</fullName>
    </submittedName>
</protein>
<reference evidence="1" key="1">
    <citation type="journal article" date="2019" name="Beilstein J. Org. Chem.">
        <title>Nanangenines: drimane sesquiterpenoids as the dominant metabolite cohort of a novel Australian fungus, Aspergillus nanangensis.</title>
        <authorList>
            <person name="Lacey H.J."/>
            <person name="Gilchrist C.L.M."/>
            <person name="Crombie A."/>
            <person name="Kalaitzis J.A."/>
            <person name="Vuong D."/>
            <person name="Rutledge P.J."/>
            <person name="Turner P."/>
            <person name="Pitt J.I."/>
            <person name="Lacey E."/>
            <person name="Chooi Y.H."/>
            <person name="Piggott A.M."/>
        </authorList>
    </citation>
    <scope>NUCLEOTIDE SEQUENCE</scope>
    <source>
        <strain evidence="1">MST-FP2251</strain>
    </source>
</reference>
<name>A0AAD4CFQ4_ASPNN</name>
<evidence type="ECO:0000313" key="2">
    <source>
        <dbReference type="Proteomes" id="UP001194746"/>
    </source>
</evidence>
<evidence type="ECO:0000313" key="1">
    <source>
        <dbReference type="EMBL" id="KAF9885472.1"/>
    </source>
</evidence>
<dbReference type="Proteomes" id="UP001194746">
    <property type="component" value="Unassembled WGS sequence"/>
</dbReference>
<dbReference type="AlphaFoldDB" id="A0AAD4CFQ4"/>
<sequence>MSTFFHNALWIDRVVSVSGATGTWRLVEKKYDRSETTSEEDAKMSSFAHFGLACFVVESVQHTHVRACLFVFLHLPYRETVNLPGRLRSAQAELYSPPPSPREELEGWLRLEAAAVGITSRLLGHQTVRQGDEDPVPEGWGLYILVSEPPGVQLGNGINTRKGKHFCPEGIFWDFDKPTRDLIRQRFEQGCNALYDAGVNHCTRNLSGLYWDVERQKLHFHGHFVAVDVEKASPPTPFSVVDFGTYGLAKISAYWRIKDRNTATVQELMDTGWNF</sequence>
<accession>A0AAD4CFQ4</accession>
<gene>
    <name evidence="1" type="ORF">FE257_012908</name>
</gene>
<reference evidence="1" key="2">
    <citation type="submission" date="2020-02" db="EMBL/GenBank/DDBJ databases">
        <authorList>
            <person name="Gilchrist C.L.M."/>
            <person name="Chooi Y.-H."/>
        </authorList>
    </citation>
    <scope>NUCLEOTIDE SEQUENCE</scope>
    <source>
        <strain evidence="1">MST-FP2251</strain>
    </source>
</reference>
<proteinExistence type="predicted"/>
<comment type="caution">
    <text evidence="1">The sequence shown here is derived from an EMBL/GenBank/DDBJ whole genome shotgun (WGS) entry which is preliminary data.</text>
</comment>
<organism evidence="1 2">
    <name type="scientific">Aspergillus nanangensis</name>
    <dbReference type="NCBI Taxonomy" id="2582783"/>
    <lineage>
        <taxon>Eukaryota</taxon>
        <taxon>Fungi</taxon>
        <taxon>Dikarya</taxon>
        <taxon>Ascomycota</taxon>
        <taxon>Pezizomycotina</taxon>
        <taxon>Eurotiomycetes</taxon>
        <taxon>Eurotiomycetidae</taxon>
        <taxon>Eurotiales</taxon>
        <taxon>Aspergillaceae</taxon>
        <taxon>Aspergillus</taxon>
        <taxon>Aspergillus subgen. Circumdati</taxon>
    </lineage>
</organism>
<dbReference type="EMBL" id="VCAU01000095">
    <property type="protein sequence ID" value="KAF9885472.1"/>
    <property type="molecule type" value="Genomic_DNA"/>
</dbReference>
<keyword evidence="2" id="KW-1185">Reference proteome</keyword>